<keyword evidence="3" id="KW-1185">Reference proteome</keyword>
<evidence type="ECO:0000313" key="3">
    <source>
        <dbReference type="Proteomes" id="UP001469553"/>
    </source>
</evidence>
<protein>
    <submittedName>
        <fullName evidence="2">Uncharacterized protein</fullName>
    </submittedName>
</protein>
<name>A0ABV0YQL5_9TELE</name>
<accession>A0ABV0YQL5</accession>
<sequence>MHPKDEGQWHSRTRVAEPVLEGKSTKKSCYTWVALMFRPLNILKHLLIQVFSGRSPSLPCKGAPHQTERTSLVQHKIIEGQPIVGATEGDRDMSHIESVLFCAEFLAFHLS</sequence>
<dbReference type="EMBL" id="JAHRIP010039196">
    <property type="protein sequence ID" value="MEQ2295920.1"/>
    <property type="molecule type" value="Genomic_DNA"/>
</dbReference>
<proteinExistence type="predicted"/>
<evidence type="ECO:0000256" key="1">
    <source>
        <dbReference type="SAM" id="MobiDB-lite"/>
    </source>
</evidence>
<comment type="caution">
    <text evidence="2">The sequence shown here is derived from an EMBL/GenBank/DDBJ whole genome shotgun (WGS) entry which is preliminary data.</text>
</comment>
<evidence type="ECO:0000313" key="2">
    <source>
        <dbReference type="EMBL" id="MEQ2295920.1"/>
    </source>
</evidence>
<organism evidence="2 3">
    <name type="scientific">Ameca splendens</name>
    <dbReference type="NCBI Taxonomy" id="208324"/>
    <lineage>
        <taxon>Eukaryota</taxon>
        <taxon>Metazoa</taxon>
        <taxon>Chordata</taxon>
        <taxon>Craniata</taxon>
        <taxon>Vertebrata</taxon>
        <taxon>Euteleostomi</taxon>
        <taxon>Actinopterygii</taxon>
        <taxon>Neopterygii</taxon>
        <taxon>Teleostei</taxon>
        <taxon>Neoteleostei</taxon>
        <taxon>Acanthomorphata</taxon>
        <taxon>Ovalentaria</taxon>
        <taxon>Atherinomorphae</taxon>
        <taxon>Cyprinodontiformes</taxon>
        <taxon>Goodeidae</taxon>
        <taxon>Ameca</taxon>
    </lineage>
</organism>
<gene>
    <name evidence="2" type="ORF">AMECASPLE_019507</name>
</gene>
<dbReference type="Proteomes" id="UP001469553">
    <property type="component" value="Unassembled WGS sequence"/>
</dbReference>
<feature type="region of interest" description="Disordered" evidence="1">
    <location>
        <begin position="1"/>
        <end position="24"/>
    </location>
</feature>
<reference evidence="2 3" key="1">
    <citation type="submission" date="2021-06" db="EMBL/GenBank/DDBJ databases">
        <authorList>
            <person name="Palmer J.M."/>
        </authorList>
    </citation>
    <scope>NUCLEOTIDE SEQUENCE [LARGE SCALE GENOMIC DNA]</scope>
    <source>
        <strain evidence="2 3">AS_MEX2019</strain>
        <tissue evidence="2">Muscle</tissue>
    </source>
</reference>